<evidence type="ECO:0000256" key="1">
    <source>
        <dbReference type="SAM" id="SignalP"/>
    </source>
</evidence>
<evidence type="ECO:0000313" key="3">
    <source>
        <dbReference type="Proteomes" id="UP000053477"/>
    </source>
</evidence>
<keyword evidence="1" id="KW-0732">Signal</keyword>
<organism evidence="2 3">
    <name type="scientific">Schizopora paradoxa</name>
    <dbReference type="NCBI Taxonomy" id="27342"/>
    <lineage>
        <taxon>Eukaryota</taxon>
        <taxon>Fungi</taxon>
        <taxon>Dikarya</taxon>
        <taxon>Basidiomycota</taxon>
        <taxon>Agaricomycotina</taxon>
        <taxon>Agaricomycetes</taxon>
        <taxon>Hymenochaetales</taxon>
        <taxon>Schizoporaceae</taxon>
        <taxon>Schizopora</taxon>
    </lineage>
</organism>
<feature type="chain" id="PRO_5005201293" description="Ig-like domain-containing protein" evidence="1">
    <location>
        <begin position="19"/>
        <end position="117"/>
    </location>
</feature>
<dbReference type="Proteomes" id="UP000053477">
    <property type="component" value="Unassembled WGS sequence"/>
</dbReference>
<evidence type="ECO:0008006" key="4">
    <source>
        <dbReference type="Google" id="ProtNLM"/>
    </source>
</evidence>
<dbReference type="EMBL" id="KQ086175">
    <property type="protein sequence ID" value="KLO06894.1"/>
    <property type="molecule type" value="Genomic_DNA"/>
</dbReference>
<name>A0A0H2R4X2_9AGAM</name>
<evidence type="ECO:0000313" key="2">
    <source>
        <dbReference type="EMBL" id="KLO06894.1"/>
    </source>
</evidence>
<reference evidence="2 3" key="1">
    <citation type="submission" date="2015-04" db="EMBL/GenBank/DDBJ databases">
        <title>Complete genome sequence of Schizopora paradoxa KUC8140, a cosmopolitan wood degrader in East Asia.</title>
        <authorList>
            <consortium name="DOE Joint Genome Institute"/>
            <person name="Min B."/>
            <person name="Park H."/>
            <person name="Jang Y."/>
            <person name="Kim J.-J."/>
            <person name="Kim K.H."/>
            <person name="Pangilinan J."/>
            <person name="Lipzen A."/>
            <person name="Riley R."/>
            <person name="Grigoriev I.V."/>
            <person name="Spatafora J.W."/>
            <person name="Choi I.-G."/>
        </authorList>
    </citation>
    <scope>NUCLEOTIDE SEQUENCE [LARGE SCALE GENOMIC DNA]</scope>
    <source>
        <strain evidence="2 3">KUC8140</strain>
    </source>
</reference>
<protein>
    <recommendedName>
        <fullName evidence="4">Ig-like domain-containing protein</fullName>
    </recommendedName>
</protein>
<dbReference type="AlphaFoldDB" id="A0A0H2R4X2"/>
<dbReference type="InParanoid" id="A0A0H2R4X2"/>
<proteinExistence type="predicted"/>
<gene>
    <name evidence="2" type="ORF">SCHPADRAFT_675212</name>
</gene>
<sequence length="117" mass="12730">MSFFEHFGCLSAMRLVDAAVVFTGPGITRCTSPVLSALLSEPNQPLLGPWARLASFHVVTLRPSMRLRLNPEVSPSGDKRVSLRCEASGLRWSNSYFSSRVFTSSLVGHGPGVLRVP</sequence>
<accession>A0A0H2R4X2</accession>
<keyword evidence="3" id="KW-1185">Reference proteome</keyword>
<feature type="signal peptide" evidence="1">
    <location>
        <begin position="1"/>
        <end position="18"/>
    </location>
</feature>